<dbReference type="KEGG" id="tbw:NCTC13354_01606"/>
<keyword evidence="4" id="KW-1185">Reference proteome</keyword>
<dbReference type="InterPro" id="IPR018760">
    <property type="entry name" value="DUF2326"/>
</dbReference>
<evidence type="ECO:0000313" key="3">
    <source>
        <dbReference type="EMBL" id="VEI13883.1"/>
    </source>
</evidence>
<dbReference type="EMBL" id="LR134476">
    <property type="protein sequence ID" value="VEI13883.1"/>
    <property type="molecule type" value="Genomic_DNA"/>
</dbReference>
<proteinExistence type="predicted"/>
<evidence type="ECO:0000313" key="4">
    <source>
        <dbReference type="Proteomes" id="UP000269542"/>
    </source>
</evidence>
<gene>
    <name evidence="3" type="ORF">NCTC13354_01606</name>
</gene>
<sequence length="548" mass="62615">MLIEVDCDAFKKNRPSPIPFKPGLNIVLGLTKNDNNPNSIGKSTMLMILDFVFGGTDYIRLAKDALDEVGPHEFRFAFKFGDTIRKFTRSTEKSNVIKALDPHTHQWYEMPLEEYNALLARQYGIEELGLTWRNAVSGSFRIWQRKNYETSLPLSTFRSDTHKQGILRLLGLFDEYLPLKETLEIESESRNALEGAKAATKHYDLVVAKNLKEVEANLARIEELESQRDLLRVASSEGRETQLSAQEAEQLAEIQKAKSKLLRRRTRLTNQLRALESEDTLSNEFKGRTRFDGLTEFFPEADLRHIKEIESFHRDIKKILTKQIKETSLEIREEIQSLNTQLDRLDNEQTAITTAPTPGVKALESYHAIQSEIGRLTTANRHYQTRDKFQTELKQAENQLKEDSASILASVQKTMNTAMAKIDGYLTNEKRTAPELTLREIDRYGFQIVNDSGTGSGFRGLITFDIALLETSALPAIIHDSFMIANIEKATVERILQRYASITDKQVFIAIDEIDRYHTDIQQLIKEHTRIALGEGEEALFGREWGTK</sequence>
<reference evidence="3 4" key="1">
    <citation type="submission" date="2018-12" db="EMBL/GenBank/DDBJ databases">
        <authorList>
            <consortium name="Pathogen Informatics"/>
        </authorList>
    </citation>
    <scope>NUCLEOTIDE SEQUENCE [LARGE SCALE GENOMIC DNA]</scope>
    <source>
        <strain evidence="3 4">NCTC13354</strain>
    </source>
</reference>
<keyword evidence="1" id="KW-0175">Coiled coil</keyword>
<organism evidence="3 4">
    <name type="scientific">Trueperella bialowiezensis</name>
    <dbReference type="NCBI Taxonomy" id="312285"/>
    <lineage>
        <taxon>Bacteria</taxon>
        <taxon>Bacillati</taxon>
        <taxon>Actinomycetota</taxon>
        <taxon>Actinomycetes</taxon>
        <taxon>Actinomycetales</taxon>
        <taxon>Actinomycetaceae</taxon>
        <taxon>Trueperella</taxon>
    </lineage>
</organism>
<feature type="coiled-coil region" evidence="1">
    <location>
        <begin position="207"/>
        <end position="278"/>
    </location>
</feature>
<dbReference type="AlphaFoldDB" id="A0A3S4Z674"/>
<evidence type="ECO:0000259" key="2">
    <source>
        <dbReference type="Pfam" id="PF10088"/>
    </source>
</evidence>
<feature type="domain" description="DUF2326" evidence="2">
    <location>
        <begin position="433"/>
        <end position="543"/>
    </location>
</feature>
<dbReference type="OrthoDB" id="9815945at2"/>
<feature type="coiled-coil region" evidence="1">
    <location>
        <begin position="379"/>
        <end position="406"/>
    </location>
</feature>
<dbReference type="Pfam" id="PF10088">
    <property type="entry name" value="DUF2326"/>
    <property type="match status" value="1"/>
</dbReference>
<dbReference type="RefSeq" id="WP_126416938.1">
    <property type="nucleotide sequence ID" value="NZ_LR134476.1"/>
</dbReference>
<dbReference type="Gene3D" id="3.40.50.300">
    <property type="entry name" value="P-loop containing nucleotide triphosphate hydrolases"/>
    <property type="match status" value="1"/>
</dbReference>
<dbReference type="Proteomes" id="UP000269542">
    <property type="component" value="Chromosome"/>
</dbReference>
<dbReference type="InterPro" id="IPR027417">
    <property type="entry name" value="P-loop_NTPase"/>
</dbReference>
<evidence type="ECO:0000256" key="1">
    <source>
        <dbReference type="SAM" id="Coils"/>
    </source>
</evidence>
<name>A0A3S4Z674_9ACTO</name>
<accession>A0A3S4Z674</accession>
<protein>
    <recommendedName>
        <fullName evidence="2">DUF2326 domain-containing protein</fullName>
    </recommendedName>
</protein>